<accession>A0A9P0TQY9</accession>
<protein>
    <submittedName>
        <fullName evidence="1">Uncharacterized protein</fullName>
    </submittedName>
</protein>
<dbReference type="EMBL" id="CALOZG010000029">
    <property type="protein sequence ID" value="CAH4033354.1"/>
    <property type="molecule type" value="Genomic_DNA"/>
</dbReference>
<keyword evidence="2" id="KW-1185">Reference proteome</keyword>
<dbReference type="AlphaFoldDB" id="A0A9P0TQY9"/>
<sequence>MLADALVPHSLVSTTHTIRFLKSALCSSVQTGVGITTLSDGSSGNQTVSTWDTAFAALLMTLGDEYLTFHNFKSTAS</sequence>
<comment type="caution">
    <text evidence="1">The sequence shown here is derived from an EMBL/GenBank/DDBJ whole genome shotgun (WGS) entry which is preliminary data.</text>
</comment>
<evidence type="ECO:0000313" key="2">
    <source>
        <dbReference type="Proteomes" id="UP001152562"/>
    </source>
</evidence>
<dbReference type="Proteomes" id="UP001152562">
    <property type="component" value="Unassembled WGS sequence"/>
</dbReference>
<reference evidence="1" key="1">
    <citation type="submission" date="2022-05" db="EMBL/GenBank/DDBJ databases">
        <authorList>
            <person name="Okamura Y."/>
        </authorList>
    </citation>
    <scope>NUCLEOTIDE SEQUENCE</scope>
</reference>
<proteinExistence type="predicted"/>
<name>A0A9P0TQY9_PIEBR</name>
<gene>
    <name evidence="1" type="ORF">PIBRA_LOCUS9652</name>
</gene>
<organism evidence="1 2">
    <name type="scientific">Pieris brassicae</name>
    <name type="common">White butterfly</name>
    <name type="synonym">Large white butterfly</name>
    <dbReference type="NCBI Taxonomy" id="7116"/>
    <lineage>
        <taxon>Eukaryota</taxon>
        <taxon>Metazoa</taxon>
        <taxon>Ecdysozoa</taxon>
        <taxon>Arthropoda</taxon>
        <taxon>Hexapoda</taxon>
        <taxon>Insecta</taxon>
        <taxon>Pterygota</taxon>
        <taxon>Neoptera</taxon>
        <taxon>Endopterygota</taxon>
        <taxon>Lepidoptera</taxon>
        <taxon>Glossata</taxon>
        <taxon>Ditrysia</taxon>
        <taxon>Papilionoidea</taxon>
        <taxon>Pieridae</taxon>
        <taxon>Pierinae</taxon>
        <taxon>Pieris</taxon>
    </lineage>
</organism>
<evidence type="ECO:0000313" key="1">
    <source>
        <dbReference type="EMBL" id="CAH4033354.1"/>
    </source>
</evidence>